<sequence>MVDKENYEINSVSKYGAPLIKLKACQQVQSRKQIQYGHEINVSSIGHGQCIIPTSRATICWCITPTSWVERTGSITTCRHVLAFITSSTSRVTNNMTTSKTKQAEVNRKITIHNHFQIIRTITQISSRHAQFHEKHKTFHFKSVILV</sequence>
<accession>A0AAV5JTZ7</accession>
<gene>
    <name evidence="1" type="ORF">SLEP1_g26395</name>
</gene>
<reference evidence="1 2" key="1">
    <citation type="journal article" date="2021" name="Commun. Biol.">
        <title>The genome of Shorea leprosula (Dipterocarpaceae) highlights the ecological relevance of drought in aseasonal tropical rainforests.</title>
        <authorList>
            <person name="Ng K.K.S."/>
            <person name="Kobayashi M.J."/>
            <person name="Fawcett J.A."/>
            <person name="Hatakeyama M."/>
            <person name="Paape T."/>
            <person name="Ng C.H."/>
            <person name="Ang C.C."/>
            <person name="Tnah L.H."/>
            <person name="Lee C.T."/>
            <person name="Nishiyama T."/>
            <person name="Sese J."/>
            <person name="O'Brien M.J."/>
            <person name="Copetti D."/>
            <person name="Mohd Noor M.I."/>
            <person name="Ong R.C."/>
            <person name="Putra M."/>
            <person name="Sireger I.Z."/>
            <person name="Indrioko S."/>
            <person name="Kosugi Y."/>
            <person name="Izuno A."/>
            <person name="Isagi Y."/>
            <person name="Lee S.L."/>
            <person name="Shimizu K.K."/>
        </authorList>
    </citation>
    <scope>NUCLEOTIDE SEQUENCE [LARGE SCALE GENOMIC DNA]</scope>
    <source>
        <strain evidence="1">214</strain>
    </source>
</reference>
<dbReference type="EMBL" id="BPVZ01000043">
    <property type="protein sequence ID" value="GKV15620.1"/>
    <property type="molecule type" value="Genomic_DNA"/>
</dbReference>
<comment type="caution">
    <text evidence="1">The sequence shown here is derived from an EMBL/GenBank/DDBJ whole genome shotgun (WGS) entry which is preliminary data.</text>
</comment>
<evidence type="ECO:0000313" key="1">
    <source>
        <dbReference type="EMBL" id="GKV15620.1"/>
    </source>
</evidence>
<protein>
    <recommendedName>
        <fullName evidence="3">SWIM-type domain-containing protein</fullName>
    </recommendedName>
</protein>
<dbReference type="Proteomes" id="UP001054252">
    <property type="component" value="Unassembled WGS sequence"/>
</dbReference>
<name>A0AAV5JTZ7_9ROSI</name>
<evidence type="ECO:0008006" key="3">
    <source>
        <dbReference type="Google" id="ProtNLM"/>
    </source>
</evidence>
<dbReference type="AlphaFoldDB" id="A0AAV5JTZ7"/>
<organism evidence="1 2">
    <name type="scientific">Rubroshorea leprosula</name>
    <dbReference type="NCBI Taxonomy" id="152421"/>
    <lineage>
        <taxon>Eukaryota</taxon>
        <taxon>Viridiplantae</taxon>
        <taxon>Streptophyta</taxon>
        <taxon>Embryophyta</taxon>
        <taxon>Tracheophyta</taxon>
        <taxon>Spermatophyta</taxon>
        <taxon>Magnoliopsida</taxon>
        <taxon>eudicotyledons</taxon>
        <taxon>Gunneridae</taxon>
        <taxon>Pentapetalae</taxon>
        <taxon>rosids</taxon>
        <taxon>malvids</taxon>
        <taxon>Malvales</taxon>
        <taxon>Dipterocarpaceae</taxon>
        <taxon>Rubroshorea</taxon>
    </lineage>
</organism>
<evidence type="ECO:0000313" key="2">
    <source>
        <dbReference type="Proteomes" id="UP001054252"/>
    </source>
</evidence>
<keyword evidence="2" id="KW-1185">Reference proteome</keyword>
<proteinExistence type="predicted"/>